<organism evidence="11 12">
    <name type="scientific">Nitrosotalea devaniterrae</name>
    <dbReference type="NCBI Taxonomy" id="1078905"/>
    <lineage>
        <taxon>Archaea</taxon>
        <taxon>Nitrososphaerota</taxon>
        <taxon>Nitrososphaeria</taxon>
        <taxon>Nitrosotaleales</taxon>
        <taxon>Nitrosotaleaceae</taxon>
        <taxon>Nitrosotalea</taxon>
    </lineage>
</organism>
<keyword evidence="12" id="KW-1185">Reference proteome</keyword>
<evidence type="ECO:0000313" key="11">
    <source>
        <dbReference type="EMBL" id="CUR51156.1"/>
    </source>
</evidence>
<dbReference type="InterPro" id="IPR009053">
    <property type="entry name" value="Prefoldin"/>
</dbReference>
<name>A0A128A1C4_9ARCH</name>
<dbReference type="Pfam" id="PF01920">
    <property type="entry name" value="Prefoldin_2"/>
    <property type="match status" value="1"/>
</dbReference>
<evidence type="ECO:0000256" key="8">
    <source>
        <dbReference type="ARBA" id="ARBA00033461"/>
    </source>
</evidence>
<dbReference type="HAMAP" id="MF_00307">
    <property type="entry name" value="PfdB"/>
    <property type="match status" value="1"/>
</dbReference>
<dbReference type="NCBIfam" id="TIGR02338">
    <property type="entry name" value="gimC_beta"/>
    <property type="match status" value="1"/>
</dbReference>
<dbReference type="SUPFAM" id="SSF46579">
    <property type="entry name" value="Prefoldin"/>
    <property type="match status" value="1"/>
</dbReference>
<dbReference type="Proteomes" id="UP000196239">
    <property type="component" value="Chromosome 1"/>
</dbReference>
<comment type="similarity">
    <text evidence="2 9">Belongs to the prefoldin subunit beta family.</text>
</comment>
<dbReference type="GO" id="GO:0044183">
    <property type="term" value="F:protein folding chaperone"/>
    <property type="evidence" value="ECO:0007669"/>
    <property type="project" value="TreeGrafter"/>
</dbReference>
<evidence type="ECO:0000313" key="12">
    <source>
        <dbReference type="Proteomes" id="UP000196239"/>
    </source>
</evidence>
<dbReference type="KEGG" id="ndv:NDEV_0391"/>
<gene>
    <name evidence="9 11" type="primary">pfdB</name>
    <name evidence="11" type="ORF">NDEV_0391</name>
</gene>
<comment type="subunit">
    <text evidence="3 9">Heterohexamer of two alpha and four beta subunits.</text>
</comment>
<dbReference type="Gene3D" id="1.10.287.370">
    <property type="match status" value="1"/>
</dbReference>
<feature type="coiled-coil region" evidence="10">
    <location>
        <begin position="12"/>
        <end position="53"/>
    </location>
</feature>
<evidence type="ECO:0000256" key="10">
    <source>
        <dbReference type="SAM" id="Coils"/>
    </source>
</evidence>
<dbReference type="GO" id="GO:0005737">
    <property type="term" value="C:cytoplasm"/>
    <property type="evidence" value="ECO:0007669"/>
    <property type="project" value="UniProtKB-SubCell"/>
</dbReference>
<evidence type="ECO:0000256" key="9">
    <source>
        <dbReference type="HAMAP-Rule" id="MF_00307"/>
    </source>
</evidence>
<sequence length="131" mass="14802">MSAGEQQIPPWLQEQVGRLQQLQQNLQSIMMQKQHLESEHLETERALEALQKANDDDTVYKTAGSILVKSTKTVLVSELQEKKELANTRLTVLGKQEIRIKENLKEAEAKIREMLRGPAGQSGQPKTDTPK</sequence>
<comment type="function">
    <text evidence="7 9">Molecular chaperone capable of stabilizing a range of proteins. Seems to fulfill an ATP-independent, HSP70-like function in archaeal de novo protein folding.</text>
</comment>
<dbReference type="InterPro" id="IPR002777">
    <property type="entry name" value="PFD_beta-like"/>
</dbReference>
<evidence type="ECO:0000256" key="2">
    <source>
        <dbReference type="ARBA" id="ARBA00008045"/>
    </source>
</evidence>
<evidence type="ECO:0000256" key="1">
    <source>
        <dbReference type="ARBA" id="ARBA00004496"/>
    </source>
</evidence>
<evidence type="ECO:0000256" key="7">
    <source>
        <dbReference type="ARBA" id="ARBA00025077"/>
    </source>
</evidence>
<dbReference type="EMBL" id="LN890280">
    <property type="protein sequence ID" value="CUR51156.1"/>
    <property type="molecule type" value="Genomic_DNA"/>
</dbReference>
<dbReference type="GO" id="GO:0051082">
    <property type="term" value="F:unfolded protein binding"/>
    <property type="evidence" value="ECO:0007669"/>
    <property type="project" value="UniProtKB-UniRule"/>
</dbReference>
<comment type="subcellular location">
    <subcellularLocation>
        <location evidence="1 9">Cytoplasm</location>
    </subcellularLocation>
</comment>
<dbReference type="CDD" id="cd23162">
    <property type="entry name" value="Prefoldin_beta_GimC"/>
    <property type="match status" value="1"/>
</dbReference>
<evidence type="ECO:0000256" key="3">
    <source>
        <dbReference type="ARBA" id="ARBA00011716"/>
    </source>
</evidence>
<dbReference type="InterPro" id="IPR012713">
    <property type="entry name" value="PfdB"/>
</dbReference>
<accession>A0A128A1C4</accession>
<keyword evidence="10" id="KW-0175">Coiled coil</keyword>
<dbReference type="PANTHER" id="PTHR20903">
    <property type="entry name" value="PREFOLDIN SUBUNIT 1-RELATED"/>
    <property type="match status" value="1"/>
</dbReference>
<dbReference type="GO" id="GO:0016272">
    <property type="term" value="C:prefoldin complex"/>
    <property type="evidence" value="ECO:0007669"/>
    <property type="project" value="UniProtKB-UniRule"/>
</dbReference>
<evidence type="ECO:0000256" key="6">
    <source>
        <dbReference type="ARBA" id="ARBA00023186"/>
    </source>
</evidence>
<reference evidence="12" key="1">
    <citation type="submission" date="2015-10" db="EMBL/GenBank/DDBJ databases">
        <authorList>
            <person name="Lehtovirta-Morley L.E."/>
            <person name="Vieille C."/>
        </authorList>
    </citation>
    <scope>NUCLEOTIDE SEQUENCE [LARGE SCALE GENOMIC DNA]</scope>
</reference>
<proteinExistence type="inferred from homology"/>
<keyword evidence="6 9" id="KW-0143">Chaperone</keyword>
<protein>
    <recommendedName>
        <fullName evidence="4 9">Prefoldin subunit beta</fullName>
    </recommendedName>
    <alternativeName>
        <fullName evidence="8 9">GimC subunit beta</fullName>
    </alternativeName>
</protein>
<evidence type="ECO:0000256" key="4">
    <source>
        <dbReference type="ARBA" id="ARBA00016304"/>
    </source>
</evidence>
<keyword evidence="5 9" id="KW-0963">Cytoplasm</keyword>
<dbReference type="AlphaFoldDB" id="A0A128A1C4"/>
<dbReference type="PANTHER" id="PTHR20903:SF0">
    <property type="entry name" value="PREFOLDIN SUBUNIT 1"/>
    <property type="match status" value="1"/>
</dbReference>
<evidence type="ECO:0000256" key="5">
    <source>
        <dbReference type="ARBA" id="ARBA00022490"/>
    </source>
</evidence>